<keyword evidence="4" id="KW-1185">Reference proteome</keyword>
<evidence type="ECO:0000313" key="4">
    <source>
        <dbReference type="Proteomes" id="UP000839052"/>
    </source>
</evidence>
<dbReference type="RefSeq" id="WP_239796976.1">
    <property type="nucleotide sequence ID" value="NZ_OU912926.1"/>
</dbReference>
<evidence type="ECO:0000256" key="1">
    <source>
        <dbReference type="SAM" id="Coils"/>
    </source>
</evidence>
<evidence type="ECO:0000256" key="2">
    <source>
        <dbReference type="SAM" id="SignalP"/>
    </source>
</evidence>
<keyword evidence="2" id="KW-0732">Signal</keyword>
<feature type="chain" id="PRO_5047437138" evidence="2">
    <location>
        <begin position="24"/>
        <end position="328"/>
    </location>
</feature>
<name>A0ABM8Z038_9PROT</name>
<evidence type="ECO:0000313" key="3">
    <source>
        <dbReference type="EMBL" id="CAG9933149.1"/>
    </source>
</evidence>
<dbReference type="Proteomes" id="UP000839052">
    <property type="component" value="Chromosome"/>
</dbReference>
<organism evidence="3 4">
    <name type="scientific">Candidatus Nitrotoga arctica</name>
    <dbReference type="NCBI Taxonomy" id="453162"/>
    <lineage>
        <taxon>Bacteria</taxon>
        <taxon>Pseudomonadati</taxon>
        <taxon>Pseudomonadota</taxon>
        <taxon>Betaproteobacteria</taxon>
        <taxon>Nitrosomonadales</taxon>
        <taxon>Gallionellaceae</taxon>
        <taxon>Candidatus Nitrotoga</taxon>
    </lineage>
</organism>
<dbReference type="EMBL" id="OU912926">
    <property type="protein sequence ID" value="CAG9933149.1"/>
    <property type="molecule type" value="Genomic_DNA"/>
</dbReference>
<feature type="signal peptide" evidence="2">
    <location>
        <begin position="1"/>
        <end position="23"/>
    </location>
</feature>
<keyword evidence="1" id="KW-0175">Coiled coil</keyword>
<sequence>MKIVILTAPLVCFFLLAPFITYAADIDNILNYKSPPTPLSAEIVQPYSIQDIIAKLPESIDDNGIYIQNYDSILGENWINDPRFVAFDEGNFGKCEEYYIRMENNYGGIIFKSTLKYLFPKNEEMKARASEDLQSAMTYIKHPGNLNYGNGKCENRNKYSIKQTELLNALIEAAPMILLAKQHMVAMAQAANILKQDQENERARVKQQSEEKAEAEREAMELAEMRENEERTNKLEVCRNKITYRLYEISTIIEHNRGMANDALKEIHRQKEGEKISGYIDKQVIYRMGKIIVGANNLNKDNFKMYKKLGGSARHVESVKSLSDPCKM</sequence>
<feature type="coiled-coil region" evidence="1">
    <location>
        <begin position="188"/>
        <end position="232"/>
    </location>
</feature>
<gene>
    <name evidence="3" type="ORF">NTG6680_1900</name>
</gene>
<proteinExistence type="predicted"/>
<protein>
    <submittedName>
        <fullName evidence="3">Uncharacterized protein</fullName>
    </submittedName>
</protein>
<reference evidence="3 4" key="1">
    <citation type="submission" date="2021-10" db="EMBL/GenBank/DDBJ databases">
        <authorList>
            <person name="Koch H."/>
        </authorList>
    </citation>
    <scope>NUCLEOTIDE SEQUENCE [LARGE SCALE GENOMIC DNA]</scope>
    <source>
        <strain evidence="3">6680</strain>
    </source>
</reference>
<accession>A0ABM8Z038</accession>